<feature type="non-terminal residue" evidence="1">
    <location>
        <position position="54"/>
    </location>
</feature>
<accession>A0A8B6GFN3</accession>
<keyword evidence="2" id="KW-1185">Reference proteome</keyword>
<dbReference type="EMBL" id="UYJE01008364">
    <property type="protein sequence ID" value="VDI63198.1"/>
    <property type="molecule type" value="Genomic_DNA"/>
</dbReference>
<sequence>MWPSTTNSQCNIEEDCNESMEASEMTTLIQNQSSVSRRPVPVSRKVWVTLCTVL</sequence>
<protein>
    <submittedName>
        <fullName evidence="1">Uncharacterized protein</fullName>
    </submittedName>
</protein>
<name>A0A8B6GFN3_MYTGA</name>
<organism evidence="1 2">
    <name type="scientific">Mytilus galloprovincialis</name>
    <name type="common">Mediterranean mussel</name>
    <dbReference type="NCBI Taxonomy" id="29158"/>
    <lineage>
        <taxon>Eukaryota</taxon>
        <taxon>Metazoa</taxon>
        <taxon>Spiralia</taxon>
        <taxon>Lophotrochozoa</taxon>
        <taxon>Mollusca</taxon>
        <taxon>Bivalvia</taxon>
        <taxon>Autobranchia</taxon>
        <taxon>Pteriomorphia</taxon>
        <taxon>Mytilida</taxon>
        <taxon>Mytiloidea</taxon>
        <taxon>Mytilidae</taxon>
        <taxon>Mytilinae</taxon>
        <taxon>Mytilus</taxon>
    </lineage>
</organism>
<comment type="caution">
    <text evidence="1">The sequence shown here is derived from an EMBL/GenBank/DDBJ whole genome shotgun (WGS) entry which is preliminary data.</text>
</comment>
<proteinExistence type="predicted"/>
<dbReference type="AlphaFoldDB" id="A0A8B6GFN3"/>
<evidence type="ECO:0000313" key="1">
    <source>
        <dbReference type="EMBL" id="VDI63198.1"/>
    </source>
</evidence>
<reference evidence="1" key="1">
    <citation type="submission" date="2018-11" db="EMBL/GenBank/DDBJ databases">
        <authorList>
            <person name="Alioto T."/>
            <person name="Alioto T."/>
        </authorList>
    </citation>
    <scope>NUCLEOTIDE SEQUENCE</scope>
</reference>
<gene>
    <name evidence="1" type="ORF">MGAL_10B020125</name>
</gene>
<evidence type="ECO:0000313" key="2">
    <source>
        <dbReference type="Proteomes" id="UP000596742"/>
    </source>
</evidence>
<dbReference type="Proteomes" id="UP000596742">
    <property type="component" value="Unassembled WGS sequence"/>
</dbReference>